<name>A0A165M9Y8_9AGAM</name>
<organism evidence="1 2">
    <name type="scientific">Neolentinus lepideus HHB14362 ss-1</name>
    <dbReference type="NCBI Taxonomy" id="1314782"/>
    <lineage>
        <taxon>Eukaryota</taxon>
        <taxon>Fungi</taxon>
        <taxon>Dikarya</taxon>
        <taxon>Basidiomycota</taxon>
        <taxon>Agaricomycotina</taxon>
        <taxon>Agaricomycetes</taxon>
        <taxon>Gloeophyllales</taxon>
        <taxon>Gloeophyllaceae</taxon>
        <taxon>Neolentinus</taxon>
    </lineage>
</organism>
<keyword evidence="2" id="KW-1185">Reference proteome</keyword>
<dbReference type="Proteomes" id="UP000076761">
    <property type="component" value="Unassembled WGS sequence"/>
</dbReference>
<evidence type="ECO:0000313" key="1">
    <source>
        <dbReference type="EMBL" id="KZT18080.1"/>
    </source>
</evidence>
<accession>A0A165M9Y8</accession>
<proteinExistence type="predicted"/>
<reference evidence="1 2" key="1">
    <citation type="journal article" date="2016" name="Mol. Biol. Evol.">
        <title>Comparative Genomics of Early-Diverging Mushroom-Forming Fungi Provides Insights into the Origins of Lignocellulose Decay Capabilities.</title>
        <authorList>
            <person name="Nagy L.G."/>
            <person name="Riley R."/>
            <person name="Tritt A."/>
            <person name="Adam C."/>
            <person name="Daum C."/>
            <person name="Floudas D."/>
            <person name="Sun H."/>
            <person name="Yadav J.S."/>
            <person name="Pangilinan J."/>
            <person name="Larsson K.H."/>
            <person name="Matsuura K."/>
            <person name="Barry K."/>
            <person name="Labutti K."/>
            <person name="Kuo R."/>
            <person name="Ohm R.A."/>
            <person name="Bhattacharya S.S."/>
            <person name="Shirouzu T."/>
            <person name="Yoshinaga Y."/>
            <person name="Martin F.M."/>
            <person name="Grigoriev I.V."/>
            <person name="Hibbett D.S."/>
        </authorList>
    </citation>
    <scope>NUCLEOTIDE SEQUENCE [LARGE SCALE GENOMIC DNA]</scope>
    <source>
        <strain evidence="1 2">HHB14362 ss-1</strain>
    </source>
</reference>
<protein>
    <submittedName>
        <fullName evidence="1">Uncharacterized protein</fullName>
    </submittedName>
</protein>
<evidence type="ECO:0000313" key="2">
    <source>
        <dbReference type="Proteomes" id="UP000076761"/>
    </source>
</evidence>
<dbReference type="InParanoid" id="A0A165M9Y8"/>
<gene>
    <name evidence="1" type="ORF">NEOLEDRAFT_237534</name>
</gene>
<dbReference type="AlphaFoldDB" id="A0A165M9Y8"/>
<sequence>MLIGCRVGGALLPWLDTLTNDLAEHFLCVPPSDNDILPPQRVTLVPTPSPSGPSCPPPHRLALPLGHPPWQQAHHGTRLVAGRAPPQVQLCQGHAVHLLDFSSHQVLVYII</sequence>
<dbReference type="EMBL" id="KV425712">
    <property type="protein sequence ID" value="KZT18080.1"/>
    <property type="molecule type" value="Genomic_DNA"/>
</dbReference>